<dbReference type="CDD" id="cd18140">
    <property type="entry name" value="HLD_clamp_RFC"/>
    <property type="match status" value="1"/>
</dbReference>
<keyword evidence="2" id="KW-0235">DNA replication</keyword>
<dbReference type="GO" id="GO:0005524">
    <property type="term" value="F:ATP binding"/>
    <property type="evidence" value="ECO:0007669"/>
    <property type="project" value="UniProtKB-KW"/>
</dbReference>
<comment type="similarity">
    <text evidence="1">Belongs to the activator 1 small subunits family.</text>
</comment>
<keyword evidence="3" id="KW-0547">Nucleotide-binding</keyword>
<keyword evidence="8" id="KW-1185">Reference proteome</keyword>
<proteinExistence type="inferred from homology"/>
<dbReference type="PANTHER" id="PTHR11669:SF5">
    <property type="entry name" value="REPLICATION FACTOR C SUBUNIT 2"/>
    <property type="match status" value="1"/>
</dbReference>
<dbReference type="AlphaFoldDB" id="A0ABD3R148"/>
<sequence length="483" mass="52630">MATTAASSSSSSSVGTKRKAATADAEKKGATKGGYDVPWVEKYRPRVLDDVVGNDDVVVRLRAIAEDGNMPNLILCGPPGTGKASLRWFSFVSLRLRRRPAPRRSSGSSSTGSAGDRTTAVIGPRCIIFYASSCSVPSAEHRLLTLFTSSPPPHHLHHHYRRPQTTSVHALARQLLGSAYSNGVLELNASDSRGIDVSSSLSVVILREAISFFAKRTRRACHSSTITPPHPLSPPFVVRNKIKGFAMNKVNLPIGRHKIIILDEADSMTSAAQQALRRTMEIYSNTTRFALACNVSTKIIEPIQSRAAILRYSRLPDEQILNRLRHVCECEGVTYANDGLEAIIFTAEGDMRNALNNLQATVSGFDVVNQTNVFRVCDQPHPTTVRKILEGCIAGDTPRAVREVDSLWRTGYSCSDIIGTLFKVAKSYDMPEALKLEYLREIGFTHMRIADGVGTLLQLLGLAARLCQMVEVTGMGGEGGPVR</sequence>
<dbReference type="Pfam" id="PF08542">
    <property type="entry name" value="Rep_fac_C"/>
    <property type="match status" value="1"/>
</dbReference>
<dbReference type="Proteomes" id="UP001530315">
    <property type="component" value="Unassembled WGS sequence"/>
</dbReference>
<reference evidence="7 8" key="1">
    <citation type="submission" date="2024-10" db="EMBL/GenBank/DDBJ databases">
        <title>Updated reference genomes for cyclostephanoid diatoms.</title>
        <authorList>
            <person name="Roberts W.R."/>
            <person name="Alverson A.J."/>
        </authorList>
    </citation>
    <scope>NUCLEOTIDE SEQUENCE [LARGE SCALE GENOMIC DNA]</scope>
    <source>
        <strain evidence="7 8">AJA276-08</strain>
    </source>
</reference>
<organism evidence="7 8">
    <name type="scientific">Stephanodiscus triporus</name>
    <dbReference type="NCBI Taxonomy" id="2934178"/>
    <lineage>
        <taxon>Eukaryota</taxon>
        <taxon>Sar</taxon>
        <taxon>Stramenopiles</taxon>
        <taxon>Ochrophyta</taxon>
        <taxon>Bacillariophyta</taxon>
        <taxon>Coscinodiscophyceae</taxon>
        <taxon>Thalassiosirophycidae</taxon>
        <taxon>Stephanodiscales</taxon>
        <taxon>Stephanodiscaceae</taxon>
        <taxon>Stephanodiscus</taxon>
    </lineage>
</organism>
<feature type="domain" description="Replication factor C C-terminal" evidence="6">
    <location>
        <begin position="380"/>
        <end position="465"/>
    </location>
</feature>
<dbReference type="GO" id="GO:0006260">
    <property type="term" value="P:DNA replication"/>
    <property type="evidence" value="ECO:0007669"/>
    <property type="project" value="UniProtKB-KW"/>
</dbReference>
<dbReference type="PANTHER" id="PTHR11669">
    <property type="entry name" value="REPLICATION FACTOR C / DNA POLYMERASE III GAMMA-TAU SUBUNIT"/>
    <property type="match status" value="1"/>
</dbReference>
<evidence type="ECO:0000259" key="6">
    <source>
        <dbReference type="Pfam" id="PF08542"/>
    </source>
</evidence>
<feature type="compositionally biased region" description="Low complexity" evidence="5">
    <location>
        <begin position="1"/>
        <end position="13"/>
    </location>
</feature>
<dbReference type="SUPFAM" id="SSF52540">
    <property type="entry name" value="P-loop containing nucleoside triphosphate hydrolases"/>
    <property type="match status" value="2"/>
</dbReference>
<dbReference type="InterPro" id="IPR008921">
    <property type="entry name" value="DNA_pol3_clamp-load_cplx_C"/>
</dbReference>
<feature type="region of interest" description="Disordered" evidence="5">
    <location>
        <begin position="1"/>
        <end position="32"/>
    </location>
</feature>
<dbReference type="FunFam" id="1.20.272.10:FF:000006">
    <property type="entry name" value="Replication factor C subunit 2"/>
    <property type="match status" value="1"/>
</dbReference>
<dbReference type="FunFam" id="1.10.8.60:FF:000012">
    <property type="entry name" value="Replication factor C subunit 4"/>
    <property type="match status" value="1"/>
</dbReference>
<evidence type="ECO:0000313" key="7">
    <source>
        <dbReference type="EMBL" id="KAL3805952.1"/>
    </source>
</evidence>
<evidence type="ECO:0000256" key="1">
    <source>
        <dbReference type="ARBA" id="ARBA00005378"/>
    </source>
</evidence>
<evidence type="ECO:0000256" key="2">
    <source>
        <dbReference type="ARBA" id="ARBA00022705"/>
    </source>
</evidence>
<dbReference type="SUPFAM" id="SSF48019">
    <property type="entry name" value="post-AAA+ oligomerization domain-like"/>
    <property type="match status" value="1"/>
</dbReference>
<dbReference type="Gene3D" id="3.40.50.300">
    <property type="entry name" value="P-loop containing nucleotide triphosphate hydrolases"/>
    <property type="match status" value="2"/>
</dbReference>
<dbReference type="Gene3D" id="1.10.8.60">
    <property type="match status" value="1"/>
</dbReference>
<dbReference type="EMBL" id="JALLAZ020000008">
    <property type="protein sequence ID" value="KAL3805952.1"/>
    <property type="molecule type" value="Genomic_DNA"/>
</dbReference>
<name>A0ABD3R148_9STRA</name>
<dbReference type="InterPro" id="IPR050238">
    <property type="entry name" value="DNA_Rep/Repair_Clamp_Loader"/>
</dbReference>
<dbReference type="InterPro" id="IPR047854">
    <property type="entry name" value="RFC_lid"/>
</dbReference>
<evidence type="ECO:0000313" key="8">
    <source>
        <dbReference type="Proteomes" id="UP001530315"/>
    </source>
</evidence>
<dbReference type="InterPro" id="IPR013748">
    <property type="entry name" value="Rep_factorC_C"/>
</dbReference>
<keyword evidence="4" id="KW-0067">ATP-binding</keyword>
<dbReference type="CDD" id="cd00009">
    <property type="entry name" value="AAA"/>
    <property type="match status" value="1"/>
</dbReference>
<protein>
    <recommendedName>
        <fullName evidence="6">Replication factor C C-terminal domain-containing protein</fullName>
    </recommendedName>
</protein>
<gene>
    <name evidence="7" type="ORF">ACHAW5_002488</name>
</gene>
<accession>A0ABD3R148</accession>
<evidence type="ECO:0000256" key="3">
    <source>
        <dbReference type="ARBA" id="ARBA00022741"/>
    </source>
</evidence>
<evidence type="ECO:0000256" key="5">
    <source>
        <dbReference type="SAM" id="MobiDB-lite"/>
    </source>
</evidence>
<dbReference type="InterPro" id="IPR027417">
    <property type="entry name" value="P-loop_NTPase"/>
</dbReference>
<comment type="caution">
    <text evidence="7">The sequence shown here is derived from an EMBL/GenBank/DDBJ whole genome shotgun (WGS) entry which is preliminary data.</text>
</comment>
<dbReference type="Gene3D" id="1.20.272.10">
    <property type="match status" value="1"/>
</dbReference>
<evidence type="ECO:0000256" key="4">
    <source>
        <dbReference type="ARBA" id="ARBA00022840"/>
    </source>
</evidence>